<evidence type="ECO:0000313" key="4">
    <source>
        <dbReference type="EMBL" id="NEX63125.1"/>
    </source>
</evidence>
<evidence type="ECO:0000256" key="1">
    <source>
        <dbReference type="ARBA" id="ARBA00022737"/>
    </source>
</evidence>
<feature type="domain" description="DUF4214" evidence="2">
    <location>
        <begin position="4181"/>
        <end position="4238"/>
    </location>
</feature>
<organism evidence="4 5">
    <name type="scientific">Noviherbaspirillum galbum</name>
    <dbReference type="NCBI Taxonomy" id="2709383"/>
    <lineage>
        <taxon>Bacteria</taxon>
        <taxon>Pseudomonadati</taxon>
        <taxon>Pseudomonadota</taxon>
        <taxon>Betaproteobacteria</taxon>
        <taxon>Burkholderiales</taxon>
        <taxon>Oxalobacteraceae</taxon>
        <taxon>Noviherbaspirillum</taxon>
    </lineage>
</organism>
<evidence type="ECO:0000259" key="3">
    <source>
        <dbReference type="Pfam" id="PF25023"/>
    </source>
</evidence>
<proteinExistence type="predicted"/>
<feature type="domain" description="DUF4214" evidence="2">
    <location>
        <begin position="3954"/>
        <end position="3997"/>
    </location>
</feature>
<feature type="domain" description="Teneurin-like YD-shell" evidence="3">
    <location>
        <begin position="861"/>
        <end position="1315"/>
    </location>
</feature>
<dbReference type="Pfam" id="PF25023">
    <property type="entry name" value="TEN_YD-shell"/>
    <property type="match status" value="3"/>
</dbReference>
<dbReference type="InterPro" id="IPR050708">
    <property type="entry name" value="T6SS_VgrG/RHS"/>
</dbReference>
<dbReference type="EMBL" id="JAAIVB010000065">
    <property type="protein sequence ID" value="NEX63125.1"/>
    <property type="molecule type" value="Genomic_DNA"/>
</dbReference>
<evidence type="ECO:0000259" key="2">
    <source>
        <dbReference type="Pfam" id="PF13946"/>
    </source>
</evidence>
<dbReference type="Pfam" id="PF05593">
    <property type="entry name" value="RHS_repeat"/>
    <property type="match status" value="5"/>
</dbReference>
<dbReference type="Gene3D" id="1.10.3130.20">
    <property type="entry name" value="Phycobilisome linker domain"/>
    <property type="match status" value="2"/>
</dbReference>
<dbReference type="Proteomes" id="UP000482155">
    <property type="component" value="Unassembled WGS sequence"/>
</dbReference>
<dbReference type="InterPro" id="IPR025282">
    <property type="entry name" value="DUF4214"/>
</dbReference>
<dbReference type="PANTHER" id="PTHR32305:SF15">
    <property type="entry name" value="PROTEIN RHSA-RELATED"/>
    <property type="match status" value="1"/>
</dbReference>
<dbReference type="InterPro" id="IPR056823">
    <property type="entry name" value="TEN-like_YD-shell"/>
</dbReference>
<dbReference type="Gene3D" id="2.180.10.10">
    <property type="entry name" value="RHS repeat-associated core"/>
    <property type="match status" value="9"/>
</dbReference>
<dbReference type="InterPro" id="IPR038255">
    <property type="entry name" value="PBS_linker_sf"/>
</dbReference>
<keyword evidence="5" id="KW-1185">Reference proteome</keyword>
<feature type="domain" description="Teneurin-like YD-shell" evidence="3">
    <location>
        <begin position="195"/>
        <end position="426"/>
    </location>
</feature>
<dbReference type="PANTHER" id="PTHR32305">
    <property type="match status" value="1"/>
</dbReference>
<gene>
    <name evidence="4" type="ORF">G3574_18735</name>
</gene>
<dbReference type="InterPro" id="IPR006530">
    <property type="entry name" value="YD"/>
</dbReference>
<feature type="domain" description="Teneurin-like YD-shell" evidence="3">
    <location>
        <begin position="1319"/>
        <end position="1468"/>
    </location>
</feature>
<protein>
    <submittedName>
        <fullName evidence="4">DUF4214 domain-containing protein</fullName>
    </submittedName>
</protein>
<evidence type="ECO:0000313" key="5">
    <source>
        <dbReference type="Proteomes" id="UP000482155"/>
    </source>
</evidence>
<accession>A0A6B3SUS3</accession>
<dbReference type="NCBIfam" id="TIGR01643">
    <property type="entry name" value="YD_repeat_2x"/>
    <property type="match status" value="11"/>
</dbReference>
<comment type="caution">
    <text evidence="4">The sequence shown here is derived from an EMBL/GenBank/DDBJ whole genome shotgun (WGS) entry which is preliminary data.</text>
</comment>
<reference evidence="4 5" key="1">
    <citation type="submission" date="2020-02" db="EMBL/GenBank/DDBJ databases">
        <authorList>
            <person name="Kim M.K."/>
        </authorList>
    </citation>
    <scope>NUCLEOTIDE SEQUENCE [LARGE SCALE GENOMIC DNA]</scope>
    <source>
        <strain evidence="4 5">17J57-3</strain>
    </source>
</reference>
<dbReference type="RefSeq" id="WP_163966560.1">
    <property type="nucleotide sequence ID" value="NZ_JAAIVB010000065.1"/>
</dbReference>
<dbReference type="Pfam" id="PF13946">
    <property type="entry name" value="DUF4214"/>
    <property type="match status" value="3"/>
</dbReference>
<feature type="domain" description="DUF4214" evidence="2">
    <location>
        <begin position="4003"/>
        <end position="4039"/>
    </location>
</feature>
<dbReference type="Gene3D" id="3.90.930.1">
    <property type="match status" value="1"/>
</dbReference>
<name>A0A6B3SUS3_9BURK</name>
<keyword evidence="1" id="KW-0677">Repeat</keyword>
<sequence>MVAIVGGNGLGLETSSLALAGTSPKNASAGALGKASTGQAGESIYVNAATGNLVVQREDEVLTATGLDTHLLRTYNSLGKRTDDNRDNWQMSVVKTLGALTGNVNTAGSTIACTSGDGSTRVFSFDAQRNCYVNHDGQDAFDMLAFAGNTWTLTDGATQARESYDWNAGTGRITATTDADGNRTAYAYTGNLLTEITDASGETLRLKYNGTQLMETALVRADRSTLTRTRYAYDSANRLSSVTVDLTPDDGSVTDGKTYVTAYTYVGATTQLAGVTQSDGTSISFNDYDARGRLTRFTQVVDGINRVTTLAYDNGQTRITDALGAVTTVSYDGEGRLKTVATPAQTLSYEYDANGHLQAQTDGRNKRITYRYDANGNQVEQRDGAGNVVSRRFGDRNQLLAETVTGADGKPQTTRYLYDAANRLRFTVTPEGRVTENRYNARGLRSSSIAYAANRLPADNSELTESGMAAWAATADNTRISRTDFTYDARGNLGSATSFASTDKAGNGIADGSQSVLSYVYDQSGLLLSTVTANGNATVADGNDGITRYAHDGLGRLASSTDALGRSVIYRHDASGNVLTVIAPNGLSTMSVRNAAGELVSVVSIDAMVAGGPLGATQYKYDADGRLRFQMDGSGVKQYWLYDQAGRQVAAVDGNGDLTEWQYDGNDQVTRTIRYATALSAAKLASLVDAKGNPANVDLSAIRPVATAGDQVTWKLYDDAGRLAVTVDELGFVTRNTYDGASRLVSTVRYANPVKTAAISAATLASDAAVTPVPDAANDRRTSTIYDNDGRQVGVVDGNGFLQCTDVDGAGRAVHTIAYAKADMSLHGMSAAALQAWRGNAANCNDKDSHAWTFYDGQGRETVSVNAEGYVTKTSYDLKNNRRTQTIVMDAQGGVVAALLAQSSPDAMAIPAYSIGRANIKLWDYDQLGQLASLTDSDGTITHYQYNAIGKLVRTDRAWNTSDLRTTTIRYDKLGRVTGEMNGEGSAWLSSLPSNATAAQIDEAWAKYGTRTVYDAGGRKTCAIDAAGNRTLFYYDAAGNVAHVIDALGQVTSYTTNALGQVTQTVHVATPLGKDTLASLSGGLADAKLSAAISGLASASDGKVSTSFTLRGEVEDLTDEEGFLTHSAYDAFGERTSSKRVLDATRTTETTYLYDRRGLLKDVTEDAGGLKRVTHAEYDAFGRMISQSSPDKGLRQWEYDRLGRLVQTTDRYNASERWTWDAFGRELKHTDALGKVTSTSYDDFGRRVTVTTPEGVTMVTTRNAVGDVVKILDSQNRTTSYEYNRDGALRKTRDDALATVEENRYDNAGRLLESIDRNGVNVSFTYDALNRILTRTVDPDGEKLSTSYAYDGKSRTMRITDPNGVVKQTTYDRRGKVVAVTMDPDGLNLKTEYALDADGNTMRVTEAAGTAVERVTTYSYDKLGRRRSQTDATGNSTSYEYDLADRLVSRTDAAGNVTRIFHDAGKNVSIEIDAEGNATRSMRDAAGNLIETRRYATKVAKTAAPDFSLATPLPESADDAVVTNLYDGDGRLAFTVDSLRGVTEQRYDGNGNVTATISYSKALPAATLPATKDVRAVVRQAGFYDPAHDQVSHQVFDSANRMVMQVDGTGAMTEFKYDNNGNLVERRAYATPVTLDPARLGEPGYQLAKPAADDNRDQHAVMAYDKANRLIATATAQRASGGTIDWAVALQAYKPGKLTRTVLAATLRTVAASSQPLPTITAMQAVARTADGDAITEELRDAAGRLTKVTDPLGTVTSYAYDRVGNRVSSRVTAPQASDGFASAERLTRTVADAAGRPRFVVAADGAVTETRYDALGNPGTTVRYARRLDVAALNDTARPADVEKLLQPLAGQDRVERRLFDSEGHVIYAIDANGYVTRTDYDALGRIAATTEFVSPLALAPTATLSEVAIALKPQLDAGGDGKRVNTFIHDAAGRLKKSTDPLGNTESFTYDAAGSKTSFTNKNGDTWTYDHDAGGRVTVETSPQLAITRVQTDAAGNLLRDAAGKPVVAVDGVTQAVRTVTAYDNFGNVVSRTEAAGTPEERVTQWSYSPDNRQIATFVPNARVYASEGGNVATNGANGDASRSETTFTLVSTVTYDALGNAVVARDASGKYRYRVVDALGRLRFEIDALGYVTKYDYDGFGDVTALTRFDKGVDTSARNGRAYTVKEVSDLLNGKDHQADRIIRTQYDRLGRAVRVIEPTADAYDATGALGNASFTAARTTDKTYNAFGELIRQSVYGANAGGAALTVSADTAYSYDKLGQRIAEISMVDRKPGEAAARGYLTTLAYDSRGNLKERIEYASAISFADRDFNGVSGYAFAALVAGGDDRITRYGYDALNRKTSEAQVNANAVTTYGFDAAGNVTSVTDAAGNVTYSYYDALGRLTATAMPPLQRQRAQAAQLYIAILGRAPDKAGLDAQVGALQSGVSLEEIAQRVWNSPEAVAARAGLPGFQNNPQDTLIYWVYNRLLGRDPDLNGLAAWRIWLAQGKTAGQFVVAVAGTASDAMNTDAVVLNDKTALALDQASQGVTNAGALATAMTLETAASIRRIDIAKMYLAVLGRAPTADELQTQFKADRSGKVLADFLFQSDEGKTLYPAGIDAKTALMRLMRNVNSPAAEIGAQDISRYVDQDGHVVTSLTAAVTGMLDALYAASVTDAATLAARGRLDAKVCAGLPGAINLLSAATPMTEYQRDALGNLVRRIDYAGGADIATANLRRAVSPSGDDRVTYASYDKQGNARQRIDAEGNAVNFSYDAAGRLAKQWQTVRDADGLNPATVYTVNRYDADGQLVETITPAASDHDAVRANGTVSSQTGYNAFGEVTERRVDGQLTEFTNYDNAGHAWRTNAGDGVVKIAQFDVQGHQTVELRSIDTDLGSSVSSAKQAAAMAGLVRNDTRYDLLGHVTARIQPQQFAANLFNTPTQLSSGKLTLSAPPQQGNPQFVGRGTGAPSWQGSNEVMLGWNSLAGLGSGDVKIQLDYQSGTVTSPTGTVFAPVAGSVTQILPADDAQDGATLTWNCGTGTNNQVIPGYGQMTKVTVWKKDVSGQWVQLFSTGHVGNTGNTLRLNAPPDPAMQYQLSCQSGSGQSSVIAVANMGDMLLADMAGIPDGDYSYALQIRSGATDAFATIEEGRLSVSQPQQRDQLVSLYVALLNRAPDTAGLQSALRAIANGTSMAALAQNMFNSPEAQTAPSPWAGLNGNATEFVRRLYANALGLTLAAGDPIVTAAASRLGGPSSGWGAGIVAILAEIADSSDGQRASARALLANKLKVAEYFALGAGGYNAAEARDVLKAVTASDTAAGMVLASKPLYRRQVALLYTGLLNRAPDAVGLALWTDNLAKGIAARVQTGSDSAKALDDALGDVATSLLGSDEGKTLYPPSLGDADFLGRFSRQALGREPDAAILASTASIATRGRARVALDLLLQTSRSNDTDPVLLNAQRLVNNRTAVGLAYGYDLKASDAAATAINAAVTADADPSVAVAKMAAALQAGYVAAQANAAAIDNAVAGMKGERNLEMLAGMYAVLLNRAPDLSGLMAQVQAVQQGTSLDAVAQGFYLSGEAQAPSLYLNRNDADFVAQVYRLAFNRAPTVAESSRWIGALAGNASLRGKTALAIIGESLAYDGTDGTLTASRNLLNNKIDAGLVFAMNLGGQDITLARDMLARVTADGTTAATSFAADSLSAALAAKAGALYNATSAALIGISNAAVATDAQAKLLPVLSSAGEAAGAMPAETSYAQATALYAAILNRAPDHDGLLLQASYLRGGTSLAGIAANMLNSAEAQQQGWNGLANDAFVAKVYVNAFGSSASGVDQMTWAQQLASGTPRGQVLCNILGAVQSAGGSDAALLTNRIAAGMVYALDLGGNDPAVAVNLNRQVKDIGVQSALKSAADALVAGNKPTASPLGGDAVSAINGINAELGSADNLVSLSANVASAAATSNAAASQSEGNTAVQLTRLYRLILKRDPDVTGYPWWYQRVQNGQSIESVAEAFAGSAEAQGGSFPTGLSDADFITRVYQNLLGRGPDAATLSTWMSSLAADRANPATSATARGKAVIGMMKALLHNTDMPAADLAQRASFVDAVDAGMLAITGQLTSSPYVFTFLSARGLTYGEAAGARGLVNAMQAFVSGANAAAGISTLVGNGNVVRLAQVTNLYLTILNRTPDLAGLQWQLQSGQDVTQLATNMLASAEAQARFPAGQSNAAFIASIYQQVLGRTADAATTSRWTSAIEQQGRSRGAVYCDIVGGLMTNPDTATFGLPSTADMSSRAALLRKLSGALGQLRDAAAPTFDPAAILAGLLNASSAATNGQVASVNGAVFLSPSASQQLLIVQVYSLLLARAPSLAELTDAVLKLQSGQYYSVASLAGTLIDSPAGQQRFAGAYSTSAFLGQLNAASLNNAGDADTISRWSNQYAWQQPAQVAMQLASVLAGYRGAEMPTLTAQALQNARVTQGLTALAQAATAPGAFNDLASQLSLNAAGTGGAQPTPASQQAASLTLAYLGALNRASDTVGLMTQLARVSASASPELETQRIAQELLDSPEGQGVYPAWLSDSDFISRLYGQVIGRTIDGAALSTWSATLAGYRASADAPVARGKLLLNLLNQFTSGPGLAPADLPLRASLLRRQADGLRSVMINAVSMNTPAGALSTLLSSYTNGSAAIRAGMDAPTTPAAQLRQQIIRLYVLVTNRGPDIDGLSNWSSAIASGTQTLADLAKALLDTPLGQSQYPATQTDADFVRRLFQVSLGRTLDTTPLAQRLGEVMQRGRAGFLVDLAAQLAQPGTATLDNVASATLLSEKVANSLAALQQQEQADLAQKQLQASTAAKVATQPMSVAPVALPASVTSTSGTSVITTKPQASADGLRPLVNITTDRWGNVQTMSDARNGALVTRYRYNASNEVTQVT</sequence>
<dbReference type="InterPro" id="IPR031325">
    <property type="entry name" value="RHS_repeat"/>
</dbReference>